<keyword evidence="6" id="KW-1185">Reference proteome</keyword>
<feature type="compositionally biased region" description="Basic residues" evidence="1">
    <location>
        <begin position="212"/>
        <end position="225"/>
    </location>
</feature>
<dbReference type="InterPro" id="IPR014772">
    <property type="entry name" value="Munc13_dom-2"/>
</dbReference>
<dbReference type="VEuPathDB" id="FungiDB:LCOR_09526.1"/>
<comment type="caution">
    <text evidence="5">The sequence shown here is derived from an EMBL/GenBank/DDBJ whole genome shotgun (WGS) entry which is preliminary data.</text>
</comment>
<feature type="region of interest" description="Disordered" evidence="1">
    <location>
        <begin position="42"/>
        <end position="65"/>
    </location>
</feature>
<organism evidence="5 6">
    <name type="scientific">Lichtheimia corymbifera JMRC:FSU:9682</name>
    <dbReference type="NCBI Taxonomy" id="1263082"/>
    <lineage>
        <taxon>Eukaryota</taxon>
        <taxon>Fungi</taxon>
        <taxon>Fungi incertae sedis</taxon>
        <taxon>Mucoromycota</taxon>
        <taxon>Mucoromycotina</taxon>
        <taxon>Mucoromycetes</taxon>
        <taxon>Mucorales</taxon>
        <taxon>Lichtheimiaceae</taxon>
        <taxon>Lichtheimia</taxon>
    </lineage>
</organism>
<feature type="domain" description="C2" evidence="2">
    <location>
        <begin position="831"/>
        <end position="944"/>
    </location>
</feature>
<dbReference type="OrthoDB" id="2015333at2759"/>
<dbReference type="PROSITE" id="PS51259">
    <property type="entry name" value="MHD2"/>
    <property type="match status" value="1"/>
</dbReference>
<dbReference type="Gene3D" id="2.60.40.150">
    <property type="entry name" value="C2 domain"/>
    <property type="match status" value="1"/>
</dbReference>
<feature type="domain" description="MHD1" evidence="3">
    <location>
        <begin position="620"/>
        <end position="745"/>
    </location>
</feature>
<dbReference type="PANTHER" id="PTHR47263">
    <property type="entry name" value="ADENYLATE CYCLASE ACTIVATION PROTEIN GIT1"/>
    <property type="match status" value="1"/>
</dbReference>
<accession>A0A068S8G6</accession>
<evidence type="ECO:0000259" key="2">
    <source>
        <dbReference type="PROSITE" id="PS50004"/>
    </source>
</evidence>
<dbReference type="Pfam" id="PF00168">
    <property type="entry name" value="C2"/>
    <property type="match status" value="1"/>
</dbReference>
<dbReference type="InterPro" id="IPR035892">
    <property type="entry name" value="C2_domain_sf"/>
</dbReference>
<protein>
    <submittedName>
        <fullName evidence="5">C2 domain containing protein</fullName>
    </submittedName>
</protein>
<feature type="region of interest" description="Disordered" evidence="1">
    <location>
        <begin position="211"/>
        <end position="246"/>
    </location>
</feature>
<evidence type="ECO:0000313" key="5">
    <source>
        <dbReference type="EMBL" id="CDH58673.1"/>
    </source>
</evidence>
<dbReference type="PROSITE" id="PS51258">
    <property type="entry name" value="MHD1"/>
    <property type="match status" value="1"/>
</dbReference>
<dbReference type="SMART" id="SM00239">
    <property type="entry name" value="C2"/>
    <property type="match status" value="1"/>
</dbReference>
<evidence type="ECO:0000259" key="3">
    <source>
        <dbReference type="PROSITE" id="PS51258"/>
    </source>
</evidence>
<reference evidence="5" key="1">
    <citation type="submission" date="2013-08" db="EMBL/GenBank/DDBJ databases">
        <title>Gene expansion shapes genome architecture in the human pathogen Lichtheimia corymbifera: an evolutionary genomics analysis in the ancient terrestrial Mucorales (Mucoromycotina).</title>
        <authorList>
            <person name="Schwartze V.U."/>
            <person name="Winter S."/>
            <person name="Shelest E."/>
            <person name="Marcet-Houben M."/>
            <person name="Horn F."/>
            <person name="Wehner S."/>
            <person name="Hoffmann K."/>
            <person name="Riege K."/>
            <person name="Sammeth M."/>
            <person name="Nowrousian M."/>
            <person name="Valiante V."/>
            <person name="Linde J."/>
            <person name="Jacobsen I.D."/>
            <person name="Marz M."/>
            <person name="Brakhage A.A."/>
            <person name="Gabaldon T."/>
            <person name="Bocker S."/>
            <person name="Voigt K."/>
        </authorList>
    </citation>
    <scope>NUCLEOTIDE SEQUENCE [LARGE SCALE GENOMIC DNA]</scope>
    <source>
        <strain evidence="5">FSU 9682</strain>
    </source>
</reference>
<evidence type="ECO:0000259" key="4">
    <source>
        <dbReference type="PROSITE" id="PS51259"/>
    </source>
</evidence>
<dbReference type="Gene3D" id="1.10.357.50">
    <property type="match status" value="1"/>
</dbReference>
<dbReference type="EMBL" id="CBTN010000059">
    <property type="protein sequence ID" value="CDH58673.1"/>
    <property type="molecule type" value="Genomic_DNA"/>
</dbReference>
<proteinExistence type="predicted"/>
<name>A0A068S8G6_9FUNG</name>
<dbReference type="SUPFAM" id="SSF49562">
    <property type="entry name" value="C2 domain (Calcium/lipid-binding domain, CaLB)"/>
    <property type="match status" value="1"/>
</dbReference>
<sequence length="1149" mass="132327">MDPRSGSRGRRSARRPHRSSINTTAVYDYALRCAIRAFKEQSSGLEAPQQQLQQPSPSSLKGDRHSLHLSSMLDSLTEKFDKDNNTTDRLTRDIVSGLMNRLNEIRKGRDTSRLLHQDACFREVVSQFHNKWYLHRLRPSGTINDLVVSFLKISQAEIAKENGGQPNTQQLNRFMARFAELLIQTLKEDAASSSVTPELMERLNGFVAPTVKRTKSHYQHQRPTRRTPSATPPPPLPPLPGTNNQPIDMAALERFPMVMMVQSLFGVSDHEHRRKLRELQSICTDSAFLVDLKKCLYHIQTGQPFPGRREDYPNQQAYERWKTREVQQLSELIKTLMLLNPGLNQEETADATGARSNDPTCAFTFIPNFPRAYFRKLMEMCIDYDTNVISESERAKTSVLSLQSDELLRECWRTWRLSAPYRAVMYLDFVTERFEAKKLDIEDIKDAFRSLDKAVKESNPKSWATNDMDSMISAYEELDRAILLDLEEAICNYWRVKAEWVDDLVSILDKIYDNPYYRHMHPDPTLAIANLEEPLQIAAVTKRWAALQAASKDDTKDSLTNLLTLAEKLNKELVHVCMHNFRSSIKGVLDVPSVVMSKIMPIFTLEMDDWATYSPDSKNAPVDVAMELYEKVLSLKRLYDQRGPKEKIASFKVEAWFLQHVKRWLEASTESAPKCVENALKQEEFKPVSESSLHSFSVDDLFRLFNDYVDFVLRLQWPNEVQYCRFLTSLSKVIANALEQYTNEIEGFILAEFDILPGGRPQRSSSSSLLHKAKRLTGSNTSSTNQVSSRDITPELCIMLNDIEAARGHLDQLYQHMNVDAVAERMRELNHKPAPMVEPQTNFLYSIRILRGENLRGLDSNGLSDPYVSLYMNQKEIARTYTHYKTLDPRWDQSFDICLTERTADVLALVYDEDMIGSDQECGQVVFRLSPDIYSDYQSHELTLPLVPQGNLYMRISLVGEKDDIQFWFVKSFRTLKRAENDGASLIAEQMGHIMRQYLSRKVVDKLLKREKGFFSSFSSRSSQHIEPTLQECEDAIGPLLDYLEKNLKTLNDHLSETNMKLVITKIWNQVLKTIENLMRPVDNEPVLDDYEEHVVVKWLELLKILFNGGEDGDAVPLDKLENMQYQKLVTHVGQQRDSRDQRDSKIFM</sequence>
<dbReference type="Proteomes" id="UP000027586">
    <property type="component" value="Unassembled WGS sequence"/>
</dbReference>
<feature type="compositionally biased region" description="Basic residues" evidence="1">
    <location>
        <begin position="7"/>
        <end position="18"/>
    </location>
</feature>
<dbReference type="InterPro" id="IPR052811">
    <property type="entry name" value="Glucose_resp_signaling"/>
</dbReference>
<dbReference type="Pfam" id="PF06292">
    <property type="entry name" value="MUN"/>
    <property type="match status" value="1"/>
</dbReference>
<feature type="compositionally biased region" description="Low complexity" evidence="1">
    <location>
        <begin position="48"/>
        <end position="60"/>
    </location>
</feature>
<dbReference type="InterPro" id="IPR000008">
    <property type="entry name" value="C2_dom"/>
</dbReference>
<feature type="compositionally biased region" description="Polar residues" evidence="1">
    <location>
        <begin position="777"/>
        <end position="787"/>
    </location>
</feature>
<dbReference type="InterPro" id="IPR010439">
    <property type="entry name" value="MUN_dom"/>
</dbReference>
<dbReference type="InterPro" id="IPR014770">
    <property type="entry name" value="Munc13_1"/>
</dbReference>
<evidence type="ECO:0000256" key="1">
    <source>
        <dbReference type="SAM" id="MobiDB-lite"/>
    </source>
</evidence>
<feature type="region of interest" description="Disordered" evidence="1">
    <location>
        <begin position="763"/>
        <end position="787"/>
    </location>
</feature>
<dbReference type="Gene3D" id="1.20.58.1100">
    <property type="match status" value="1"/>
</dbReference>
<feature type="domain" description="MHD2" evidence="4">
    <location>
        <begin position="1034"/>
        <end position="1147"/>
    </location>
</feature>
<dbReference type="AlphaFoldDB" id="A0A068S8G6"/>
<dbReference type="STRING" id="1263082.A0A068S8G6"/>
<feature type="compositionally biased region" description="Pro residues" evidence="1">
    <location>
        <begin position="230"/>
        <end position="240"/>
    </location>
</feature>
<dbReference type="PANTHER" id="PTHR47263:SF1">
    <property type="entry name" value="C2 DOMAIN PROTEIN (AFU_ORTHOLOGUE AFUA_7G02350)"/>
    <property type="match status" value="1"/>
</dbReference>
<dbReference type="PROSITE" id="PS50004">
    <property type="entry name" value="C2"/>
    <property type="match status" value="1"/>
</dbReference>
<feature type="region of interest" description="Disordered" evidence="1">
    <location>
        <begin position="1"/>
        <end position="20"/>
    </location>
</feature>
<gene>
    <name evidence="5" type="ORF">LCOR_09526.1</name>
</gene>
<evidence type="ECO:0000313" key="6">
    <source>
        <dbReference type="Proteomes" id="UP000027586"/>
    </source>
</evidence>